<dbReference type="EMBL" id="JAQRFN010000007">
    <property type="protein sequence ID" value="MDC9596750.1"/>
    <property type="molecule type" value="Genomic_DNA"/>
</dbReference>
<evidence type="ECO:0000259" key="1">
    <source>
        <dbReference type="Pfam" id="PF07929"/>
    </source>
</evidence>
<evidence type="ECO:0000313" key="3">
    <source>
        <dbReference type="Proteomes" id="UP001220225"/>
    </source>
</evidence>
<comment type="caution">
    <text evidence="2">The sequence shown here is derived from an EMBL/GenBank/DDBJ whole genome shotgun (WGS) entry which is preliminary data.</text>
</comment>
<organism evidence="2 3">
    <name type="scientific">Xenorhabdus anantnagensis</name>
    <dbReference type="NCBI Taxonomy" id="3025875"/>
    <lineage>
        <taxon>Bacteria</taxon>
        <taxon>Pseudomonadati</taxon>
        <taxon>Pseudomonadota</taxon>
        <taxon>Gammaproteobacteria</taxon>
        <taxon>Enterobacterales</taxon>
        <taxon>Morganellaceae</taxon>
        <taxon>Xenorhabdus</taxon>
    </lineage>
</organism>
<name>A0ABT5LUQ2_9GAMM</name>
<dbReference type="SUPFAM" id="SSF159941">
    <property type="entry name" value="MM3350-like"/>
    <property type="match status" value="1"/>
</dbReference>
<gene>
    <name evidence="2" type="ORF">PSI14_07665</name>
</gene>
<dbReference type="PANTHER" id="PTHR41878:SF1">
    <property type="entry name" value="TNPR PROTEIN"/>
    <property type="match status" value="1"/>
</dbReference>
<dbReference type="Gene3D" id="3.10.290.30">
    <property type="entry name" value="MM3350-like"/>
    <property type="match status" value="1"/>
</dbReference>
<dbReference type="Proteomes" id="UP001220225">
    <property type="component" value="Unassembled WGS sequence"/>
</dbReference>
<dbReference type="RefSeq" id="WP_273575359.1">
    <property type="nucleotide sequence ID" value="NZ_JAQRFN010000007.1"/>
</dbReference>
<dbReference type="InterPro" id="IPR024047">
    <property type="entry name" value="MM3350-like_sf"/>
</dbReference>
<sequence length="101" mass="11287">MDKNRPTFLTTHQLKISCLDGQQACPPEDSGGTYGYIDLINIINDPSHEDYLEMFKWINGKSDVSPDKIFSPEKFNMLPSNVIFIDGISRVYAALTSAQGD</sequence>
<proteinExistence type="predicted"/>
<keyword evidence="3" id="KW-1185">Reference proteome</keyword>
<dbReference type="Pfam" id="PF07929">
    <property type="entry name" value="PRiA4_ORF3"/>
    <property type="match status" value="1"/>
</dbReference>
<reference evidence="2 3" key="1">
    <citation type="submission" date="2023-02" db="EMBL/GenBank/DDBJ databases">
        <title>Entomopathogenic bacteria.</title>
        <authorList>
            <person name="Machado R.A."/>
        </authorList>
    </citation>
    <scope>NUCLEOTIDE SEQUENCE [LARGE SCALE GENOMIC DNA]</scope>
    <source>
        <strain evidence="2 3">XENO-2</strain>
    </source>
</reference>
<evidence type="ECO:0000313" key="2">
    <source>
        <dbReference type="EMBL" id="MDC9596750.1"/>
    </source>
</evidence>
<dbReference type="InterPro" id="IPR012912">
    <property type="entry name" value="Plasmid_pRiA4b_Orf3-like"/>
</dbReference>
<feature type="domain" description="Plasmid pRiA4b Orf3-like" evidence="1">
    <location>
        <begin position="16"/>
        <end position="77"/>
    </location>
</feature>
<accession>A0ABT5LUQ2</accession>
<dbReference type="PANTHER" id="PTHR41878">
    <property type="entry name" value="LEXA REPRESSOR-RELATED"/>
    <property type="match status" value="1"/>
</dbReference>
<protein>
    <recommendedName>
        <fullName evidence="1">Plasmid pRiA4b Orf3-like domain-containing protein</fullName>
    </recommendedName>
</protein>